<dbReference type="Proteomes" id="UP000008631">
    <property type="component" value="Chromosome"/>
</dbReference>
<dbReference type="HOGENOM" id="CLU_016755_1_0_0"/>
<dbReference type="Gene3D" id="3.50.50.60">
    <property type="entry name" value="FAD/NAD(P)-binding domain"/>
    <property type="match status" value="2"/>
</dbReference>
<gene>
    <name evidence="13" type="ordered locus">Isop_3509</name>
</gene>
<feature type="binding site" evidence="8">
    <location>
        <position position="145"/>
    </location>
    <ligand>
        <name>FAD</name>
        <dbReference type="ChEBI" id="CHEBI:57692"/>
    </ligand>
</feature>
<dbReference type="PANTHER" id="PTHR43014:SF2">
    <property type="entry name" value="MERCURIC REDUCTASE"/>
    <property type="match status" value="1"/>
</dbReference>
<reference key="1">
    <citation type="submission" date="2010-11" db="EMBL/GenBank/DDBJ databases">
        <title>The complete sequence of chromosome of Isophaera pallida ATCC 43644.</title>
        <authorList>
            <consortium name="US DOE Joint Genome Institute (JGI-PGF)"/>
            <person name="Lucas S."/>
            <person name="Copeland A."/>
            <person name="Lapidus A."/>
            <person name="Bruce D."/>
            <person name="Goodwin L."/>
            <person name="Pitluck S."/>
            <person name="Kyrpides N."/>
            <person name="Mavromatis K."/>
            <person name="Pagani I."/>
            <person name="Ivanova N."/>
            <person name="Saunders E."/>
            <person name="Brettin T."/>
            <person name="Detter J.C."/>
            <person name="Han C."/>
            <person name="Tapia R."/>
            <person name="Land M."/>
            <person name="Hauser L."/>
            <person name="Markowitz V."/>
            <person name="Cheng J.-F."/>
            <person name="Hugenholtz P."/>
            <person name="Woyke T."/>
            <person name="Wu D."/>
            <person name="Eisen J.A."/>
        </authorList>
    </citation>
    <scope>NUCLEOTIDE SEQUENCE</scope>
    <source>
        <strain>ATCC 43644</strain>
    </source>
</reference>
<dbReference type="PIRSF" id="PIRSF000350">
    <property type="entry name" value="Mercury_reductase_MerA"/>
    <property type="match status" value="1"/>
</dbReference>
<dbReference type="SUPFAM" id="SSF55424">
    <property type="entry name" value="FAD/NAD-linked reductases, dimerisation (C-terminal) domain"/>
    <property type="match status" value="1"/>
</dbReference>
<dbReference type="GO" id="GO:0050660">
    <property type="term" value="F:flavin adenine dinucleotide binding"/>
    <property type="evidence" value="ECO:0007669"/>
    <property type="project" value="TreeGrafter"/>
</dbReference>
<evidence type="ECO:0000256" key="1">
    <source>
        <dbReference type="ARBA" id="ARBA00007532"/>
    </source>
</evidence>
<dbReference type="PRINTS" id="PR00368">
    <property type="entry name" value="FADPNR"/>
</dbReference>
<keyword evidence="8" id="KW-0520">NAD</keyword>
<evidence type="ECO:0000256" key="7">
    <source>
        <dbReference type="ARBA" id="ARBA00023284"/>
    </source>
</evidence>
<dbReference type="PRINTS" id="PR00411">
    <property type="entry name" value="PNDRDTASEI"/>
</dbReference>
<feature type="domain" description="FAD/NAD(P)-binding" evidence="12">
    <location>
        <begin position="33"/>
        <end position="354"/>
    </location>
</feature>
<dbReference type="InterPro" id="IPR023753">
    <property type="entry name" value="FAD/NAD-binding_dom"/>
</dbReference>
<evidence type="ECO:0000256" key="6">
    <source>
        <dbReference type="ARBA" id="ARBA00023157"/>
    </source>
</evidence>
<dbReference type="InParanoid" id="E8QXM9"/>
<evidence type="ECO:0000256" key="9">
    <source>
        <dbReference type="PIRSR" id="PIRSR000350-4"/>
    </source>
</evidence>
<dbReference type="Pfam" id="PF02852">
    <property type="entry name" value="Pyr_redox_dim"/>
    <property type="match status" value="1"/>
</dbReference>
<keyword evidence="3 8" id="KW-0274">FAD</keyword>
<keyword evidence="8" id="KW-0547">Nucleotide-binding</keyword>
<keyword evidence="2 10" id="KW-0285">Flavoprotein</keyword>
<keyword evidence="5 10" id="KW-0560">Oxidoreductase</keyword>
<feature type="disulfide bond" description="Redox-active" evidence="9">
    <location>
        <begin position="70"/>
        <end position="75"/>
    </location>
</feature>
<evidence type="ECO:0000259" key="11">
    <source>
        <dbReference type="Pfam" id="PF02852"/>
    </source>
</evidence>
<dbReference type="InterPro" id="IPR016156">
    <property type="entry name" value="FAD/NAD-linked_Rdtase_dimer_sf"/>
</dbReference>
<dbReference type="STRING" id="575540.Isop_3509"/>
<dbReference type="InterPro" id="IPR001100">
    <property type="entry name" value="Pyr_nuc-diS_OxRdtase"/>
</dbReference>
<evidence type="ECO:0000256" key="2">
    <source>
        <dbReference type="ARBA" id="ARBA00022630"/>
    </source>
</evidence>
<name>E8QXM9_ISOPI</name>
<dbReference type="Gene3D" id="3.30.390.30">
    <property type="match status" value="1"/>
</dbReference>
<dbReference type="GO" id="GO:0003955">
    <property type="term" value="F:NAD(P)H dehydrogenase (quinone) activity"/>
    <property type="evidence" value="ECO:0007669"/>
    <property type="project" value="TreeGrafter"/>
</dbReference>
<evidence type="ECO:0000256" key="3">
    <source>
        <dbReference type="ARBA" id="ARBA00022827"/>
    </source>
</evidence>
<dbReference type="OrthoDB" id="230580at2"/>
<dbReference type="InterPro" id="IPR004099">
    <property type="entry name" value="Pyr_nucl-diS_OxRdtase_dimer"/>
</dbReference>
<dbReference type="AlphaFoldDB" id="E8QXM9"/>
<evidence type="ECO:0000256" key="10">
    <source>
        <dbReference type="RuleBase" id="RU003691"/>
    </source>
</evidence>
<accession>E8QXM9</accession>
<keyword evidence="4" id="KW-0521">NADP</keyword>
<protein>
    <submittedName>
        <fullName evidence="13">FAD-dependent pyridine nucleotide-disulfide oxidoreductase</fullName>
    </submittedName>
</protein>
<evidence type="ECO:0000259" key="12">
    <source>
        <dbReference type="Pfam" id="PF07992"/>
    </source>
</evidence>
<dbReference type="InterPro" id="IPR036188">
    <property type="entry name" value="FAD/NAD-bd_sf"/>
</dbReference>
<keyword evidence="14" id="KW-1185">Reference proteome</keyword>
<comment type="cofactor">
    <cofactor evidence="8">
        <name>FAD</name>
        <dbReference type="ChEBI" id="CHEBI:57692"/>
    </cofactor>
    <text evidence="8">Binds 1 FAD per subunit.</text>
</comment>
<dbReference type="InterPro" id="IPR012999">
    <property type="entry name" value="Pyr_OxRdtase_I_AS"/>
</dbReference>
<evidence type="ECO:0000313" key="14">
    <source>
        <dbReference type="Proteomes" id="UP000008631"/>
    </source>
</evidence>
<feature type="domain" description="Pyridine nucleotide-disulphide oxidoreductase dimerisation" evidence="11">
    <location>
        <begin position="379"/>
        <end position="487"/>
    </location>
</feature>
<feature type="binding site" evidence="8">
    <location>
        <position position="79"/>
    </location>
    <ligand>
        <name>FAD</name>
        <dbReference type="ChEBI" id="CHEBI:57692"/>
    </ligand>
</feature>
<dbReference type="Pfam" id="PF07992">
    <property type="entry name" value="Pyr_redox_2"/>
    <property type="match status" value="1"/>
</dbReference>
<evidence type="ECO:0000256" key="5">
    <source>
        <dbReference type="ARBA" id="ARBA00023002"/>
    </source>
</evidence>
<evidence type="ECO:0000256" key="4">
    <source>
        <dbReference type="ARBA" id="ARBA00022857"/>
    </source>
</evidence>
<evidence type="ECO:0000313" key="13">
    <source>
        <dbReference type="EMBL" id="ADV64066.1"/>
    </source>
</evidence>
<dbReference type="EMBL" id="CP002353">
    <property type="protein sequence ID" value="ADV64066.1"/>
    <property type="molecule type" value="Genomic_DNA"/>
</dbReference>
<feature type="binding site" evidence="8">
    <location>
        <position position="299"/>
    </location>
    <ligand>
        <name>NAD(+)</name>
        <dbReference type="ChEBI" id="CHEBI:57540"/>
    </ligand>
</feature>
<proteinExistence type="inferred from homology"/>
<comment type="similarity">
    <text evidence="1 10">Belongs to the class-I pyridine nucleotide-disulfide oxidoreductase family.</text>
</comment>
<dbReference type="PROSITE" id="PS00076">
    <property type="entry name" value="PYRIDINE_REDOX_1"/>
    <property type="match status" value="1"/>
</dbReference>
<sequence>MSVAVLAGDPYDEALIAQVHPRDWVNPTPAPWYNLVVLGAGTAGLVAAGGAAQLGARVALVEEDLMGGDCLNVGCVPSKALIHSARAAWALREAEAAGILVDRSAWRVEGRAVFERLRRLRASIAPHDSARRFADWGVDVFLGRGRFTGPDRLEVNGATLRFRRAVLATGAGPRPFEVPGADRVEILTNHTVFALTELPPRLVIVGGGPIGCELAQAFARLGSKVTLVGRGPRLLSRDDPEAADLVAAALRRDGVALRLGSRIERIESPNGLTKRLTIRHEHGDQTETIDAEAILAAVGRAPRVEGIGLEAAGVAFDPVRGAIVDDYLRTTNRAIFAAGDVASPDKFTHAAEAQARLVIRNALFAPWGLGMGRASRLVIPHCTYTDPEVAQVGLTEGEAIARGFKLRVLVHEFAEVDRSVVEDETAGFVKLIAAARGDRILGATIVGRHAGELVGTVTLALTKGLGLATLSRLIVPYPTRSDALRQAAGVAEQAFLFSPGVHRWTRRWLSWVRG</sequence>
<dbReference type="NCBIfam" id="NF004991">
    <property type="entry name" value="PRK06370.1-3"/>
    <property type="match status" value="1"/>
</dbReference>
<dbReference type="GO" id="GO:0016668">
    <property type="term" value="F:oxidoreductase activity, acting on a sulfur group of donors, NAD(P) as acceptor"/>
    <property type="evidence" value="ECO:0007669"/>
    <property type="project" value="InterPro"/>
</dbReference>
<dbReference type="KEGG" id="ipa:Isop_3509"/>
<feature type="binding site" evidence="8">
    <location>
        <position position="340"/>
    </location>
    <ligand>
        <name>FAD</name>
        <dbReference type="ChEBI" id="CHEBI:57692"/>
    </ligand>
</feature>
<dbReference type="SUPFAM" id="SSF51905">
    <property type="entry name" value="FAD/NAD(P)-binding domain"/>
    <property type="match status" value="1"/>
</dbReference>
<feature type="binding site" evidence="8">
    <location>
        <begin position="206"/>
        <end position="213"/>
    </location>
    <ligand>
        <name>NAD(+)</name>
        <dbReference type="ChEBI" id="CHEBI:57540"/>
    </ligand>
</feature>
<dbReference type="RefSeq" id="WP_013566354.1">
    <property type="nucleotide sequence ID" value="NC_014962.1"/>
</dbReference>
<dbReference type="PANTHER" id="PTHR43014">
    <property type="entry name" value="MERCURIC REDUCTASE"/>
    <property type="match status" value="1"/>
</dbReference>
<keyword evidence="6" id="KW-1015">Disulfide bond</keyword>
<organism evidence="13 14">
    <name type="scientific">Isosphaera pallida (strain ATCC 43644 / DSM 9630 / IS1B)</name>
    <dbReference type="NCBI Taxonomy" id="575540"/>
    <lineage>
        <taxon>Bacteria</taxon>
        <taxon>Pseudomonadati</taxon>
        <taxon>Planctomycetota</taxon>
        <taxon>Planctomycetia</taxon>
        <taxon>Isosphaerales</taxon>
        <taxon>Isosphaeraceae</taxon>
        <taxon>Isosphaera</taxon>
    </lineage>
</organism>
<dbReference type="eggNOG" id="COG1249">
    <property type="taxonomic scope" value="Bacteria"/>
</dbReference>
<evidence type="ECO:0000256" key="8">
    <source>
        <dbReference type="PIRSR" id="PIRSR000350-3"/>
    </source>
</evidence>
<reference evidence="13 14" key="2">
    <citation type="journal article" date="2011" name="Stand. Genomic Sci.">
        <title>Complete genome sequence of Isosphaera pallida type strain (IS1B).</title>
        <authorList>
            <consortium name="US DOE Joint Genome Institute (JGI-PGF)"/>
            <person name="Goker M."/>
            <person name="Cleland D."/>
            <person name="Saunders E."/>
            <person name="Lapidus A."/>
            <person name="Nolan M."/>
            <person name="Lucas S."/>
            <person name="Hammon N."/>
            <person name="Deshpande S."/>
            <person name="Cheng J.F."/>
            <person name="Tapia R."/>
            <person name="Han C."/>
            <person name="Goodwin L."/>
            <person name="Pitluck S."/>
            <person name="Liolios K."/>
            <person name="Pagani I."/>
            <person name="Ivanova N."/>
            <person name="Mavromatis K."/>
            <person name="Pati A."/>
            <person name="Chen A."/>
            <person name="Palaniappan K."/>
            <person name="Land M."/>
            <person name="Hauser L."/>
            <person name="Chang Y.J."/>
            <person name="Jeffries C.D."/>
            <person name="Detter J.C."/>
            <person name="Beck B."/>
            <person name="Woyke T."/>
            <person name="Bristow J."/>
            <person name="Eisen J.A."/>
            <person name="Markowitz V."/>
            <person name="Hugenholtz P."/>
            <person name="Kyrpides N.C."/>
            <person name="Klenk H.P."/>
        </authorList>
    </citation>
    <scope>NUCLEOTIDE SEQUENCE [LARGE SCALE GENOMIC DNA]</scope>
    <source>
        <strain evidence="14">ATCC 43644 / DSM 9630 / IS1B</strain>
    </source>
</reference>
<keyword evidence="7 10" id="KW-0676">Redox-active center</keyword>
<dbReference type="FunFam" id="3.30.390.30:FF:000001">
    <property type="entry name" value="Dihydrolipoyl dehydrogenase"/>
    <property type="match status" value="1"/>
</dbReference>